<evidence type="ECO:0000313" key="3">
    <source>
        <dbReference type="Proteomes" id="UP001652445"/>
    </source>
</evidence>
<dbReference type="PROSITE" id="PS51677">
    <property type="entry name" value="NODB"/>
    <property type="match status" value="1"/>
</dbReference>
<dbReference type="RefSeq" id="WP_262686344.1">
    <property type="nucleotide sequence ID" value="NZ_JAOQIO010000094.1"/>
</dbReference>
<name>A0ABT2UL63_9BACL</name>
<accession>A0ABT2UL63</accession>
<proteinExistence type="predicted"/>
<dbReference type="InterPro" id="IPR011330">
    <property type="entry name" value="Glyco_hydro/deAcase_b/a-brl"/>
</dbReference>
<keyword evidence="3" id="KW-1185">Reference proteome</keyword>
<dbReference type="SUPFAM" id="SSF88713">
    <property type="entry name" value="Glycoside hydrolase/deacetylase"/>
    <property type="match status" value="1"/>
</dbReference>
<dbReference type="PANTHER" id="PTHR10587">
    <property type="entry name" value="GLYCOSYL TRANSFERASE-RELATED"/>
    <property type="match status" value="1"/>
</dbReference>
<gene>
    <name evidence="2" type="ORF">OB236_25055</name>
</gene>
<reference evidence="2 3" key="1">
    <citation type="submission" date="2022-09" db="EMBL/GenBank/DDBJ databases">
        <authorList>
            <person name="Han X.L."/>
            <person name="Wang Q."/>
            <person name="Lu T."/>
        </authorList>
    </citation>
    <scope>NUCLEOTIDE SEQUENCE [LARGE SCALE GENOMIC DNA]</scope>
    <source>
        <strain evidence="2 3">WQ 127069</strain>
    </source>
</reference>
<dbReference type="Proteomes" id="UP001652445">
    <property type="component" value="Unassembled WGS sequence"/>
</dbReference>
<dbReference type="Gene3D" id="3.20.20.370">
    <property type="entry name" value="Glycoside hydrolase/deacetylase"/>
    <property type="match status" value="1"/>
</dbReference>
<dbReference type="Pfam" id="PF01522">
    <property type="entry name" value="Polysacc_deac_1"/>
    <property type="match status" value="1"/>
</dbReference>
<evidence type="ECO:0000313" key="2">
    <source>
        <dbReference type="EMBL" id="MCU6795385.1"/>
    </source>
</evidence>
<dbReference type="CDD" id="cd10950">
    <property type="entry name" value="CE4_BsYlxY_like"/>
    <property type="match status" value="1"/>
</dbReference>
<dbReference type="InterPro" id="IPR050248">
    <property type="entry name" value="Polysacc_deacetylase_ArnD"/>
</dbReference>
<comment type="caution">
    <text evidence="2">The sequence shown here is derived from an EMBL/GenBank/DDBJ whole genome shotgun (WGS) entry which is preliminary data.</text>
</comment>
<sequence>MERLQVVILCGLFVTATLMLYKSDSIGSFVQHSKQQYTHASAADSSRKTISSVDAMKEVQSSGDRDELLKQIQAEATKRNIAPVDARLDRVWKAIPGYNGLEVDVEKSLALNEQLLFRNQLRLAMREVEPAVQLEHLGSHPVYKGNPMKPMVSLMINVAWGNEYLPKMLKVLDDEQVHATFFFDGSWLKQNIPTAQLIKEKGHELSNHAYSHKDMSKLTRTQATAEITKTEQLLKEQLGVTNHLFAPPSGDFNQATVDIARELKLTTILWTLDTVDWQKPQPSSIVRKVAARVEPGALILMHPTYSSSEALQEIIRTIKRKKMKLGTVSELISTKRIDEVESITQ</sequence>
<organism evidence="2 3">
    <name type="scientific">Paenibacillus baimaensis</name>
    <dbReference type="NCBI Taxonomy" id="2982185"/>
    <lineage>
        <taxon>Bacteria</taxon>
        <taxon>Bacillati</taxon>
        <taxon>Bacillota</taxon>
        <taxon>Bacilli</taxon>
        <taxon>Bacillales</taxon>
        <taxon>Paenibacillaceae</taxon>
        <taxon>Paenibacillus</taxon>
    </lineage>
</organism>
<dbReference type="EMBL" id="JAOQIO010000094">
    <property type="protein sequence ID" value="MCU6795385.1"/>
    <property type="molecule type" value="Genomic_DNA"/>
</dbReference>
<dbReference type="PANTHER" id="PTHR10587:SF80">
    <property type="entry name" value="CHITOOLIGOSACCHARIDE DEACETYLASE"/>
    <property type="match status" value="1"/>
</dbReference>
<protein>
    <submittedName>
        <fullName evidence="2">Polysaccharide deacetylase family protein</fullName>
    </submittedName>
</protein>
<evidence type="ECO:0000259" key="1">
    <source>
        <dbReference type="PROSITE" id="PS51677"/>
    </source>
</evidence>
<feature type="domain" description="NodB homology" evidence="1">
    <location>
        <begin position="150"/>
        <end position="326"/>
    </location>
</feature>
<dbReference type="InterPro" id="IPR002509">
    <property type="entry name" value="NODB_dom"/>
</dbReference>